<dbReference type="Pfam" id="PF20033">
    <property type="entry name" value="DUF6438"/>
    <property type="match status" value="1"/>
</dbReference>
<protein>
    <recommendedName>
        <fullName evidence="2">DUF6438 domain-containing protein</fullName>
    </recommendedName>
</protein>
<feature type="domain" description="DUF6438" evidence="2">
    <location>
        <begin position="41"/>
        <end position="152"/>
    </location>
</feature>
<accession>A0A1H9EHD9</accession>
<sequence length="252" mass="28862">MTLLHKLGLCALFATLFLTSSCDPAVILGPQAQNADKYDLRISYFQGACYGRCEVYRLDVYDNGLLVFKGERFTERPGVWQKSIDRRRIVSVIDSFERADFKNYPRAFRSQIPDAPSREITFYDEEGEGYTTSFKESATPELENLALKLRRLAEMPNYRPVSDTIPGLNLRPKANKEREEIIVELQAGTRVETWLVNYGKQNVQFKQRLSPNGNYYLITADPNLMGADELLEYLRKDASVLSAQRNQAVNPR</sequence>
<evidence type="ECO:0000313" key="4">
    <source>
        <dbReference type="Proteomes" id="UP000199021"/>
    </source>
</evidence>
<dbReference type="InterPro" id="IPR045497">
    <property type="entry name" value="DUF6438"/>
</dbReference>
<keyword evidence="1" id="KW-0732">Signal</keyword>
<evidence type="ECO:0000259" key="2">
    <source>
        <dbReference type="Pfam" id="PF20033"/>
    </source>
</evidence>
<feature type="signal peptide" evidence="1">
    <location>
        <begin position="1"/>
        <end position="25"/>
    </location>
</feature>
<keyword evidence="4" id="KW-1185">Reference proteome</keyword>
<dbReference type="Proteomes" id="UP000199021">
    <property type="component" value="Unassembled WGS sequence"/>
</dbReference>
<dbReference type="RefSeq" id="WP_139211812.1">
    <property type="nucleotide sequence ID" value="NZ_FOFB01000007.1"/>
</dbReference>
<organism evidence="3 4">
    <name type="scientific">Neolewinella agarilytica</name>
    <dbReference type="NCBI Taxonomy" id="478744"/>
    <lineage>
        <taxon>Bacteria</taxon>
        <taxon>Pseudomonadati</taxon>
        <taxon>Bacteroidota</taxon>
        <taxon>Saprospiria</taxon>
        <taxon>Saprospirales</taxon>
        <taxon>Lewinellaceae</taxon>
        <taxon>Neolewinella</taxon>
    </lineage>
</organism>
<proteinExistence type="predicted"/>
<dbReference type="PROSITE" id="PS51257">
    <property type="entry name" value="PROKAR_LIPOPROTEIN"/>
    <property type="match status" value="1"/>
</dbReference>
<dbReference type="InParanoid" id="A0A1H9EHD9"/>
<evidence type="ECO:0000256" key="1">
    <source>
        <dbReference type="SAM" id="SignalP"/>
    </source>
</evidence>
<gene>
    <name evidence="3" type="ORF">SAMN05444359_10767</name>
</gene>
<feature type="chain" id="PRO_5011628922" description="DUF6438 domain-containing protein" evidence="1">
    <location>
        <begin position="26"/>
        <end position="252"/>
    </location>
</feature>
<evidence type="ECO:0000313" key="3">
    <source>
        <dbReference type="EMBL" id="SEQ24673.1"/>
    </source>
</evidence>
<dbReference type="OrthoDB" id="7172369at2"/>
<dbReference type="AlphaFoldDB" id="A0A1H9EHD9"/>
<dbReference type="EMBL" id="FOFB01000007">
    <property type="protein sequence ID" value="SEQ24673.1"/>
    <property type="molecule type" value="Genomic_DNA"/>
</dbReference>
<reference evidence="4" key="1">
    <citation type="submission" date="2016-10" db="EMBL/GenBank/DDBJ databases">
        <authorList>
            <person name="Varghese N."/>
            <person name="Submissions S."/>
        </authorList>
    </citation>
    <scope>NUCLEOTIDE SEQUENCE [LARGE SCALE GENOMIC DNA]</scope>
    <source>
        <strain evidence="4">DSM 24740</strain>
    </source>
</reference>
<name>A0A1H9EHD9_9BACT</name>
<dbReference type="STRING" id="478744.SAMN05444359_10767"/>